<organism evidence="3 4">
    <name type="scientific">Pseudosporangium ferrugineum</name>
    <dbReference type="NCBI Taxonomy" id="439699"/>
    <lineage>
        <taxon>Bacteria</taxon>
        <taxon>Bacillati</taxon>
        <taxon>Actinomycetota</taxon>
        <taxon>Actinomycetes</taxon>
        <taxon>Micromonosporales</taxon>
        <taxon>Micromonosporaceae</taxon>
        <taxon>Pseudosporangium</taxon>
    </lineage>
</organism>
<keyword evidence="2" id="KW-0472">Membrane</keyword>
<keyword evidence="2" id="KW-0812">Transmembrane</keyword>
<name>A0A2T0REP1_9ACTN</name>
<dbReference type="EMBL" id="PVZG01000030">
    <property type="protein sequence ID" value="PRY19633.1"/>
    <property type="molecule type" value="Genomic_DNA"/>
</dbReference>
<protein>
    <submittedName>
        <fullName evidence="3">Uncharacterized protein</fullName>
    </submittedName>
</protein>
<dbReference type="Proteomes" id="UP000239209">
    <property type="component" value="Unassembled WGS sequence"/>
</dbReference>
<sequence length="67" mass="6826">MRKSPESDQAASDRYSHGPGGEGGSMLRDILAGPTHFTEALSPTVLLSISLLLSAFLVGLAATALAA</sequence>
<keyword evidence="2" id="KW-1133">Transmembrane helix</keyword>
<evidence type="ECO:0000313" key="3">
    <source>
        <dbReference type="EMBL" id="PRY19633.1"/>
    </source>
</evidence>
<evidence type="ECO:0000313" key="4">
    <source>
        <dbReference type="Proteomes" id="UP000239209"/>
    </source>
</evidence>
<accession>A0A2T0REP1</accession>
<gene>
    <name evidence="3" type="ORF">CLV70_13011</name>
</gene>
<reference evidence="3 4" key="1">
    <citation type="submission" date="2018-03" db="EMBL/GenBank/DDBJ databases">
        <title>Genomic Encyclopedia of Archaeal and Bacterial Type Strains, Phase II (KMG-II): from individual species to whole genera.</title>
        <authorList>
            <person name="Goeker M."/>
        </authorList>
    </citation>
    <scope>NUCLEOTIDE SEQUENCE [LARGE SCALE GENOMIC DNA]</scope>
    <source>
        <strain evidence="3 4">DSM 45348</strain>
    </source>
</reference>
<proteinExistence type="predicted"/>
<evidence type="ECO:0000256" key="1">
    <source>
        <dbReference type="SAM" id="MobiDB-lite"/>
    </source>
</evidence>
<keyword evidence="4" id="KW-1185">Reference proteome</keyword>
<feature type="region of interest" description="Disordered" evidence="1">
    <location>
        <begin position="1"/>
        <end position="27"/>
    </location>
</feature>
<dbReference type="AlphaFoldDB" id="A0A2T0REP1"/>
<evidence type="ECO:0000256" key="2">
    <source>
        <dbReference type="SAM" id="Phobius"/>
    </source>
</evidence>
<comment type="caution">
    <text evidence="3">The sequence shown here is derived from an EMBL/GenBank/DDBJ whole genome shotgun (WGS) entry which is preliminary data.</text>
</comment>
<feature type="transmembrane region" description="Helical" evidence="2">
    <location>
        <begin position="45"/>
        <end position="66"/>
    </location>
</feature>